<keyword evidence="1" id="KW-0472">Membrane</keyword>
<evidence type="ECO:0000256" key="1">
    <source>
        <dbReference type="SAM" id="Phobius"/>
    </source>
</evidence>
<dbReference type="AlphaFoldDB" id="A0A4R6XRS7"/>
<proteinExistence type="predicted"/>
<dbReference type="PANTHER" id="PTHR22911:SF137">
    <property type="entry name" value="SOLUTE CARRIER FAMILY 35 MEMBER G2-RELATED"/>
    <property type="match status" value="1"/>
</dbReference>
<feature type="transmembrane region" description="Helical" evidence="1">
    <location>
        <begin position="182"/>
        <end position="204"/>
    </location>
</feature>
<feature type="domain" description="EamA" evidence="2">
    <location>
        <begin position="5"/>
        <end position="140"/>
    </location>
</feature>
<feature type="transmembrane region" description="Helical" evidence="1">
    <location>
        <begin position="94"/>
        <end position="117"/>
    </location>
</feature>
<reference evidence="3 4" key="1">
    <citation type="submission" date="2019-03" db="EMBL/GenBank/DDBJ databases">
        <title>Genomic Encyclopedia of Type Strains, Phase IV (KMG-IV): sequencing the most valuable type-strain genomes for metagenomic binning, comparative biology and taxonomic classification.</title>
        <authorList>
            <person name="Goeker M."/>
        </authorList>
    </citation>
    <scope>NUCLEOTIDE SEQUENCE [LARGE SCALE GENOMIC DNA]</scope>
    <source>
        <strain evidence="3 4">DSM 25488</strain>
    </source>
</reference>
<protein>
    <submittedName>
        <fullName evidence="3">Putative membrane protein</fullName>
    </submittedName>
</protein>
<dbReference type="Pfam" id="PF00892">
    <property type="entry name" value="EamA"/>
    <property type="match status" value="2"/>
</dbReference>
<dbReference type="PANTHER" id="PTHR22911">
    <property type="entry name" value="ACYL-MALONYL CONDENSING ENZYME-RELATED"/>
    <property type="match status" value="1"/>
</dbReference>
<dbReference type="Gene3D" id="1.10.3730.20">
    <property type="match status" value="2"/>
</dbReference>
<name>A0A4R6XRS7_9GAMM</name>
<sequence>MTIGLGEFLSLLCALLWAFAVICYRKAGDHINVSAMNLFKISLTLVLMVPTLYFTDGFTLPDLSLEDWGLLLISGFFGIMLADLYYLRALQLIGAGLTGLTGSLYSPFVVFLSFFYLGERLNSWQIMGMALVIVGVIVISYRKKSLTVESPPIRGFVYAALGVFFTALGIVIVKPVTAEIPFFWIITIRTIGGVLTMFLFNLLLRKNLNPLAIMKSKGRYWLLAGAVLGQYLSTMVWVAGYKYTSASVASILNETASIFILILGWLILKEPMSSRKIMGAIISVSGVFIVLQMSY</sequence>
<feature type="transmembrane region" description="Helical" evidence="1">
    <location>
        <begin position="123"/>
        <end position="141"/>
    </location>
</feature>
<dbReference type="RefSeq" id="WP_099019241.1">
    <property type="nucleotide sequence ID" value="NZ_NIHB01000002.1"/>
</dbReference>
<feature type="transmembrane region" description="Helical" evidence="1">
    <location>
        <begin position="68"/>
        <end position="87"/>
    </location>
</feature>
<dbReference type="InterPro" id="IPR000620">
    <property type="entry name" value="EamA_dom"/>
</dbReference>
<evidence type="ECO:0000313" key="3">
    <source>
        <dbReference type="EMBL" id="TDR22612.1"/>
    </source>
</evidence>
<dbReference type="OrthoDB" id="7841315at2"/>
<dbReference type="GO" id="GO:0016020">
    <property type="term" value="C:membrane"/>
    <property type="evidence" value="ECO:0007669"/>
    <property type="project" value="InterPro"/>
</dbReference>
<dbReference type="Proteomes" id="UP000295724">
    <property type="component" value="Unassembled WGS sequence"/>
</dbReference>
<accession>A0A4R6XRS7</accession>
<feature type="transmembrane region" description="Helical" evidence="1">
    <location>
        <begin position="246"/>
        <end position="268"/>
    </location>
</feature>
<dbReference type="SUPFAM" id="SSF103481">
    <property type="entry name" value="Multidrug resistance efflux transporter EmrE"/>
    <property type="match status" value="2"/>
</dbReference>
<gene>
    <name evidence="3" type="ORF">C8D91_1104</name>
</gene>
<dbReference type="EMBL" id="SNZB01000002">
    <property type="protein sequence ID" value="TDR22612.1"/>
    <property type="molecule type" value="Genomic_DNA"/>
</dbReference>
<keyword evidence="1" id="KW-0812">Transmembrane</keyword>
<evidence type="ECO:0000313" key="4">
    <source>
        <dbReference type="Proteomes" id="UP000295724"/>
    </source>
</evidence>
<keyword evidence="1" id="KW-1133">Transmembrane helix</keyword>
<feature type="transmembrane region" description="Helical" evidence="1">
    <location>
        <begin position="220"/>
        <end position="240"/>
    </location>
</feature>
<comment type="caution">
    <text evidence="3">The sequence shown here is derived from an EMBL/GenBank/DDBJ whole genome shotgun (WGS) entry which is preliminary data.</text>
</comment>
<feature type="transmembrane region" description="Helical" evidence="1">
    <location>
        <begin position="37"/>
        <end position="56"/>
    </location>
</feature>
<feature type="transmembrane region" description="Helical" evidence="1">
    <location>
        <begin position="6"/>
        <end position="25"/>
    </location>
</feature>
<organism evidence="3 4">
    <name type="scientific">Marinicella litoralis</name>
    <dbReference type="NCBI Taxonomy" id="644220"/>
    <lineage>
        <taxon>Bacteria</taxon>
        <taxon>Pseudomonadati</taxon>
        <taxon>Pseudomonadota</taxon>
        <taxon>Gammaproteobacteria</taxon>
        <taxon>Lysobacterales</taxon>
        <taxon>Marinicellaceae</taxon>
        <taxon>Marinicella</taxon>
    </lineage>
</organism>
<keyword evidence="4" id="KW-1185">Reference proteome</keyword>
<feature type="transmembrane region" description="Helical" evidence="1">
    <location>
        <begin position="277"/>
        <end position="294"/>
    </location>
</feature>
<feature type="transmembrane region" description="Helical" evidence="1">
    <location>
        <begin position="153"/>
        <end position="176"/>
    </location>
</feature>
<evidence type="ECO:0000259" key="2">
    <source>
        <dbReference type="Pfam" id="PF00892"/>
    </source>
</evidence>
<feature type="domain" description="EamA" evidence="2">
    <location>
        <begin position="154"/>
        <end position="291"/>
    </location>
</feature>
<dbReference type="InterPro" id="IPR037185">
    <property type="entry name" value="EmrE-like"/>
</dbReference>